<dbReference type="Pfam" id="PF13656">
    <property type="entry name" value="RNA_pol_L_2"/>
    <property type="match status" value="1"/>
</dbReference>
<keyword evidence="3 6" id="KW-0548">Nucleotidyltransferase</keyword>
<dbReference type="Proteomes" id="UP000247586">
    <property type="component" value="Chromosome"/>
</dbReference>
<dbReference type="GO" id="GO:0003899">
    <property type="term" value="F:DNA-directed RNA polymerase activity"/>
    <property type="evidence" value="ECO:0007669"/>
    <property type="project" value="UniProtKB-UniRule"/>
</dbReference>
<reference evidence="9" key="2">
    <citation type="submission" date="2020-03" db="EMBL/GenBank/DDBJ databases">
        <title>Complete Genome Sequences of Extremely Thermoacidophilic, Metal-Mobilizing Type-Strain Members of the Archaeal Family Sulfolobaceae: Acidianus brierleyi DSM-1651T, Acidianus sulfidivorans DSM-18786T, Metallosphaera hakonensis DSM-7519T, and Metallosphaera prunae DSM-10039T.</title>
        <authorList>
            <person name="Counts J.A."/>
            <person name="Kelly R.M."/>
        </authorList>
    </citation>
    <scope>NUCLEOTIDE SEQUENCE [LARGE SCALE GENOMIC DNA]</scope>
    <source>
        <strain evidence="9">HO1-1</strain>
    </source>
</reference>
<dbReference type="KEGG" id="mhk:DFR87_09270"/>
<dbReference type="InterPro" id="IPR008193">
    <property type="entry name" value="RNA_pol_Rpb11_13-16kDa_CS"/>
</dbReference>
<comment type="subunit">
    <text evidence="6">Part of the RNA polymerase complex.</text>
</comment>
<dbReference type="GO" id="GO:0000428">
    <property type="term" value="C:DNA-directed RNA polymerase complex"/>
    <property type="evidence" value="ECO:0007669"/>
    <property type="project" value="UniProtKB-KW"/>
</dbReference>
<evidence type="ECO:0000313" key="8">
    <source>
        <dbReference type="EMBL" id="AWR99850.1"/>
    </source>
</evidence>
<dbReference type="PANTHER" id="PTHR13946:SF28">
    <property type="entry name" value="DNA-DIRECTED RNA POLYMERASES I AND III SUBUNIT RPAC2"/>
    <property type="match status" value="1"/>
</dbReference>
<dbReference type="OrthoDB" id="24205at2157"/>
<keyword evidence="2 6" id="KW-0808">Transferase</keyword>
<evidence type="ECO:0000313" key="9">
    <source>
        <dbReference type="Proteomes" id="UP000247586"/>
    </source>
</evidence>
<keyword evidence="4 6" id="KW-0804">Transcription</keyword>
<dbReference type="InterPro" id="IPR036603">
    <property type="entry name" value="RBP11-like"/>
</dbReference>
<dbReference type="EC" id="2.7.7.6" evidence="6"/>
<organism evidence="8 9">
    <name type="scientific">Metallosphaera hakonensis JCM 8857 = DSM 7519</name>
    <dbReference type="NCBI Taxonomy" id="1293036"/>
    <lineage>
        <taxon>Archaea</taxon>
        <taxon>Thermoproteota</taxon>
        <taxon>Thermoprotei</taxon>
        <taxon>Sulfolobales</taxon>
        <taxon>Sulfolobaceae</taxon>
        <taxon>Metallosphaera</taxon>
    </lineage>
</organism>
<sequence>MEIAVEKSDENYLELRILGEDHTLGNLIAGRLRSVQGVTLATYYLPHPLKDEIILKIRTDGTISPRDALVRAIDEVKSLGESFLQDLEHVQEGS</sequence>
<evidence type="ECO:0000256" key="2">
    <source>
        <dbReference type="ARBA" id="ARBA00022679"/>
    </source>
</evidence>
<comment type="subcellular location">
    <subcellularLocation>
        <location evidence="6">Cytoplasm</location>
    </subcellularLocation>
</comment>
<dbReference type="NCBIfam" id="NF002233">
    <property type="entry name" value="PRK01146.1-1"/>
    <property type="match status" value="1"/>
</dbReference>
<dbReference type="GO" id="GO:0005737">
    <property type="term" value="C:cytoplasm"/>
    <property type="evidence" value="ECO:0007669"/>
    <property type="project" value="UniProtKB-SubCell"/>
</dbReference>
<dbReference type="PANTHER" id="PTHR13946">
    <property type="entry name" value="DNA-DIRECTED RNA POLYMERASE I,II,III"/>
    <property type="match status" value="1"/>
</dbReference>
<comment type="similarity">
    <text evidence="5 6">Belongs to the archaeal Rpo11/eukaryotic RPB11/RPC19 RNA polymerase subunit family.</text>
</comment>
<evidence type="ECO:0000256" key="6">
    <source>
        <dbReference type="HAMAP-Rule" id="MF_00261"/>
    </source>
</evidence>
<evidence type="ECO:0000256" key="5">
    <source>
        <dbReference type="ARBA" id="ARBA00025751"/>
    </source>
</evidence>
<comment type="function">
    <text evidence="6">DNA-dependent RNA polymerase (RNAP) catalyzes the transcription of DNA into RNA using the four ribonucleoside triphosphates as substrates.</text>
</comment>
<dbReference type="GO" id="GO:0003677">
    <property type="term" value="F:DNA binding"/>
    <property type="evidence" value="ECO:0007669"/>
    <property type="project" value="InterPro"/>
</dbReference>
<dbReference type="EMBL" id="CP029287">
    <property type="protein sequence ID" value="AWR99850.1"/>
    <property type="molecule type" value="Genomic_DNA"/>
</dbReference>
<dbReference type="CDD" id="cd06927">
    <property type="entry name" value="RNAP_L"/>
    <property type="match status" value="1"/>
</dbReference>
<dbReference type="PROSITE" id="PS01154">
    <property type="entry name" value="RNA_POL_L_13KD"/>
    <property type="match status" value="1"/>
</dbReference>
<evidence type="ECO:0000256" key="4">
    <source>
        <dbReference type="ARBA" id="ARBA00023163"/>
    </source>
</evidence>
<keyword evidence="1 6" id="KW-0240">DNA-directed RNA polymerase</keyword>
<dbReference type="InterPro" id="IPR009025">
    <property type="entry name" value="RBP11-like_dimer"/>
</dbReference>
<evidence type="ECO:0000259" key="7">
    <source>
        <dbReference type="Pfam" id="PF13656"/>
    </source>
</evidence>
<reference evidence="9" key="3">
    <citation type="submission" date="2020-03" db="EMBL/GenBank/DDBJ databases">
        <title>Sequencing and Assembly of Multiple Reported Metal-Biooxidizing Members of the Extremely Thermoacidophilic Archaeal Family Sulfolobaceae.</title>
        <authorList>
            <person name="Counts J.A."/>
            <person name="Kelly R.M."/>
        </authorList>
    </citation>
    <scope>NUCLEOTIDE SEQUENCE [LARGE SCALE GENOMIC DNA]</scope>
    <source>
        <strain evidence="9">HO1-1</strain>
    </source>
</reference>
<dbReference type="InterPro" id="IPR022905">
    <property type="entry name" value="Rpo11-like"/>
</dbReference>
<dbReference type="GO" id="GO:0006351">
    <property type="term" value="P:DNA-templated transcription"/>
    <property type="evidence" value="ECO:0007669"/>
    <property type="project" value="UniProtKB-UniRule"/>
</dbReference>
<dbReference type="SUPFAM" id="SSF55257">
    <property type="entry name" value="RBP11-like subunits of RNA polymerase"/>
    <property type="match status" value="1"/>
</dbReference>
<gene>
    <name evidence="6" type="primary">rpo11</name>
    <name evidence="6" type="synonym">rpoL</name>
    <name evidence="8" type="ORF">DFR87_09270</name>
</gene>
<dbReference type="GO" id="GO:0046983">
    <property type="term" value="F:protein dimerization activity"/>
    <property type="evidence" value="ECO:0007669"/>
    <property type="project" value="InterPro"/>
</dbReference>
<dbReference type="AlphaFoldDB" id="A0A2U9IUT7"/>
<dbReference type="HAMAP" id="MF_00261">
    <property type="entry name" value="RNApol_arch_Rpo11"/>
    <property type="match status" value="1"/>
</dbReference>
<dbReference type="STRING" id="1293036.GCA_001315825_03170"/>
<dbReference type="RefSeq" id="WP_054837500.1">
    <property type="nucleotide sequence ID" value="NZ_BBBA01000072.1"/>
</dbReference>
<proteinExistence type="inferred from homology"/>
<evidence type="ECO:0000256" key="1">
    <source>
        <dbReference type="ARBA" id="ARBA00022478"/>
    </source>
</evidence>
<name>A0A2U9IUT7_9CREN</name>
<comment type="catalytic activity">
    <reaction evidence="6">
        <text>RNA(n) + a ribonucleoside 5'-triphosphate = RNA(n+1) + diphosphate</text>
        <dbReference type="Rhea" id="RHEA:21248"/>
        <dbReference type="Rhea" id="RHEA-COMP:14527"/>
        <dbReference type="Rhea" id="RHEA-COMP:17342"/>
        <dbReference type="ChEBI" id="CHEBI:33019"/>
        <dbReference type="ChEBI" id="CHEBI:61557"/>
        <dbReference type="ChEBI" id="CHEBI:140395"/>
        <dbReference type="EC" id="2.7.7.6"/>
    </reaction>
</comment>
<accession>A0A2U9IUT7</accession>
<dbReference type="GeneID" id="36835530"/>
<feature type="domain" description="DNA-directed RNA polymerase RBP11-like dimerisation" evidence="7">
    <location>
        <begin position="13"/>
        <end position="84"/>
    </location>
</feature>
<keyword evidence="9" id="KW-1185">Reference proteome</keyword>
<protein>
    <recommendedName>
        <fullName evidence="6">DNA-directed RNA polymerase subunit Rpo11</fullName>
        <ecNumber evidence="6">2.7.7.6</ecNumber>
    </recommendedName>
    <alternativeName>
        <fullName evidence="6">DNA-directed RNA polymerase subunit L</fullName>
    </alternativeName>
</protein>
<keyword evidence="6" id="KW-0963">Cytoplasm</keyword>
<evidence type="ECO:0000256" key="3">
    <source>
        <dbReference type="ARBA" id="ARBA00022695"/>
    </source>
</evidence>
<dbReference type="Gene3D" id="3.30.1360.10">
    <property type="entry name" value="RNA polymerase, RBP11-like subunit"/>
    <property type="match status" value="1"/>
</dbReference>
<reference evidence="8 9" key="1">
    <citation type="submission" date="2018-05" db="EMBL/GenBank/DDBJ databases">
        <title>Complete Genome Sequences of Extremely Thermoacidophilic, Metal-Mobilizing Type-Strain Members of the Archaeal Family Sulfolobaceae: Acidianus brierleyi DSM-1651T, Acidianus sulfidivorans DSM-18786T, Metallosphaera hakonensis DSM-7519T, and Metallosphaera prunae DSM-10039T.</title>
        <authorList>
            <person name="Counts J.A."/>
            <person name="Kelly R.M."/>
        </authorList>
    </citation>
    <scope>NUCLEOTIDE SEQUENCE [LARGE SCALE GENOMIC DNA]</scope>
    <source>
        <strain evidence="8 9">HO1-1</strain>
    </source>
</reference>